<dbReference type="Gene3D" id="3.30.1540.10">
    <property type="entry name" value="formyl-coa transferase, domain 3"/>
    <property type="match status" value="1"/>
</dbReference>
<dbReference type="GO" id="GO:0008410">
    <property type="term" value="F:CoA-transferase activity"/>
    <property type="evidence" value="ECO:0007669"/>
    <property type="project" value="TreeGrafter"/>
</dbReference>
<accession>A0A371XBI0</accession>
<dbReference type="Proteomes" id="UP000262379">
    <property type="component" value="Unassembled WGS sequence"/>
</dbReference>
<dbReference type="InterPro" id="IPR050483">
    <property type="entry name" value="CoA-transferase_III_domain"/>
</dbReference>
<proteinExistence type="predicted"/>
<dbReference type="RefSeq" id="WP_116624770.1">
    <property type="nucleotide sequence ID" value="NZ_QURN01000012.1"/>
</dbReference>
<evidence type="ECO:0000256" key="1">
    <source>
        <dbReference type="ARBA" id="ARBA00022679"/>
    </source>
</evidence>
<sequence length="390" mass="41698">MLGALEGTTVVALEQAVAAPLATSRLADAGARVIKLERPEGDFARGYDDYVNGISSYFVWNNRGKESCIVDLKRADDLQLVEQMLAKADIFVQNLAPGATDRLGIGSAELRKRFPRLIVCDIGGYAPGTPDHDRKAYDLLIQAEAGLSAVTGSATSGPSRVGISICDISTGQAAYAAILEALLIRARTGQGTHIQVSLFDTLAEYMNVPYLARRYGGKEPRRLGLAHPSIAPYGLFQTSDGEVLIAIQNEREWETFCDRVLRDPSLKNDSRFSSNVSRINNRQALDEIVQAVVAKHDLAGICKLLDDVRIAYGRLSSMEGLNAHPSVTKSTVKTSAGEVEIIASPVTMDGKRAILGPVPDLGANTAALRAEFGSGGSVGRKQAFAGEAPQ</sequence>
<dbReference type="Pfam" id="PF02515">
    <property type="entry name" value="CoA_transf_3"/>
    <property type="match status" value="1"/>
</dbReference>
<gene>
    <name evidence="2" type="ORF">DY251_15175</name>
</gene>
<keyword evidence="3" id="KW-1185">Reference proteome</keyword>
<dbReference type="SUPFAM" id="SSF89796">
    <property type="entry name" value="CoA-transferase family III (CaiB/BaiF)"/>
    <property type="match status" value="1"/>
</dbReference>
<dbReference type="PANTHER" id="PTHR48207">
    <property type="entry name" value="SUCCINATE--HYDROXYMETHYLGLUTARATE COA-TRANSFERASE"/>
    <property type="match status" value="1"/>
</dbReference>
<dbReference type="InterPro" id="IPR023606">
    <property type="entry name" value="CoA-Trfase_III_dom_1_sf"/>
</dbReference>
<name>A0A371XBI0_9HYPH</name>
<reference evidence="3" key="1">
    <citation type="submission" date="2018-08" db="EMBL/GenBank/DDBJ databases">
        <authorList>
            <person name="Im W.T."/>
        </authorList>
    </citation>
    <scope>NUCLEOTIDE SEQUENCE [LARGE SCALE GENOMIC DNA]</scope>
    <source>
        <strain evidence="3">LA-28</strain>
    </source>
</reference>
<organism evidence="2 3">
    <name type="scientific">Mesorhizobium denitrificans</name>
    <dbReference type="NCBI Taxonomy" id="2294114"/>
    <lineage>
        <taxon>Bacteria</taxon>
        <taxon>Pseudomonadati</taxon>
        <taxon>Pseudomonadota</taxon>
        <taxon>Alphaproteobacteria</taxon>
        <taxon>Hyphomicrobiales</taxon>
        <taxon>Phyllobacteriaceae</taxon>
        <taxon>Mesorhizobium</taxon>
    </lineage>
</organism>
<dbReference type="EMBL" id="QURN01000012">
    <property type="protein sequence ID" value="RFC66593.1"/>
    <property type="molecule type" value="Genomic_DNA"/>
</dbReference>
<dbReference type="InterPro" id="IPR003673">
    <property type="entry name" value="CoA-Trfase_fam_III"/>
</dbReference>
<comment type="caution">
    <text evidence="2">The sequence shown here is derived from an EMBL/GenBank/DDBJ whole genome shotgun (WGS) entry which is preliminary data.</text>
</comment>
<dbReference type="AlphaFoldDB" id="A0A371XBI0"/>
<protein>
    <submittedName>
        <fullName evidence="2">CoA transferase</fullName>
    </submittedName>
</protein>
<dbReference type="Gene3D" id="3.40.50.10540">
    <property type="entry name" value="Crotonobetainyl-coa:carnitine coa-transferase, domain 1"/>
    <property type="match status" value="1"/>
</dbReference>
<dbReference type="PANTHER" id="PTHR48207:SF3">
    <property type="entry name" value="SUCCINATE--HYDROXYMETHYLGLUTARATE COA-TRANSFERASE"/>
    <property type="match status" value="1"/>
</dbReference>
<evidence type="ECO:0000313" key="2">
    <source>
        <dbReference type="EMBL" id="RFC66593.1"/>
    </source>
</evidence>
<dbReference type="InterPro" id="IPR044855">
    <property type="entry name" value="CoA-Trfase_III_dom3_sf"/>
</dbReference>
<evidence type="ECO:0000313" key="3">
    <source>
        <dbReference type="Proteomes" id="UP000262379"/>
    </source>
</evidence>
<keyword evidence="1 2" id="KW-0808">Transferase</keyword>